<dbReference type="AlphaFoldDB" id="A0A3N2D1E1"/>
<dbReference type="OrthoDB" id="9903976at2"/>
<keyword evidence="3" id="KW-1185">Reference proteome</keyword>
<sequence>MRFVWAGVGAAVAVAVLYQVGRARSAADSVARTLTPQGLAEALTQGVEELRLVGAELRTAMREQEARLGADLLPPPEVLDDARTLRGGSPRAVGRRVEHDPWDDADF</sequence>
<evidence type="ECO:0000313" key="3">
    <source>
        <dbReference type="Proteomes" id="UP000275356"/>
    </source>
</evidence>
<gene>
    <name evidence="2" type="ORF">EDD28_3018</name>
</gene>
<name>A0A3N2D1E1_9MICO</name>
<organism evidence="2 3">
    <name type="scientific">Salana multivorans</name>
    <dbReference type="NCBI Taxonomy" id="120377"/>
    <lineage>
        <taxon>Bacteria</taxon>
        <taxon>Bacillati</taxon>
        <taxon>Actinomycetota</taxon>
        <taxon>Actinomycetes</taxon>
        <taxon>Micrococcales</taxon>
        <taxon>Beutenbergiaceae</taxon>
        <taxon>Salana</taxon>
    </lineage>
</organism>
<feature type="region of interest" description="Disordered" evidence="1">
    <location>
        <begin position="79"/>
        <end position="107"/>
    </location>
</feature>
<proteinExistence type="predicted"/>
<dbReference type="RefSeq" id="WP_123740540.1">
    <property type="nucleotide sequence ID" value="NZ_CALFQU010000030.1"/>
</dbReference>
<dbReference type="EMBL" id="RKHQ01000002">
    <property type="protein sequence ID" value="ROR93600.1"/>
    <property type="molecule type" value="Genomic_DNA"/>
</dbReference>
<protein>
    <submittedName>
        <fullName evidence="2">Uncharacterized protein</fullName>
    </submittedName>
</protein>
<reference evidence="2 3" key="1">
    <citation type="submission" date="2018-11" db="EMBL/GenBank/DDBJ databases">
        <title>Sequencing the genomes of 1000 actinobacteria strains.</title>
        <authorList>
            <person name="Klenk H.-P."/>
        </authorList>
    </citation>
    <scope>NUCLEOTIDE SEQUENCE [LARGE SCALE GENOMIC DNA]</scope>
    <source>
        <strain evidence="2 3">DSM 13521</strain>
    </source>
</reference>
<feature type="compositionally biased region" description="Basic and acidic residues" evidence="1">
    <location>
        <begin position="95"/>
        <end position="107"/>
    </location>
</feature>
<dbReference type="Proteomes" id="UP000275356">
    <property type="component" value="Unassembled WGS sequence"/>
</dbReference>
<accession>A0A3N2D1E1</accession>
<evidence type="ECO:0000313" key="2">
    <source>
        <dbReference type="EMBL" id="ROR93600.1"/>
    </source>
</evidence>
<evidence type="ECO:0000256" key="1">
    <source>
        <dbReference type="SAM" id="MobiDB-lite"/>
    </source>
</evidence>
<comment type="caution">
    <text evidence="2">The sequence shown here is derived from an EMBL/GenBank/DDBJ whole genome shotgun (WGS) entry which is preliminary data.</text>
</comment>